<evidence type="ECO:0000313" key="2">
    <source>
        <dbReference type="Proteomes" id="UP000661280"/>
    </source>
</evidence>
<accession>A0A7R7WBY9</accession>
<reference evidence="1" key="1">
    <citation type="submission" date="2021-01" db="EMBL/GenBank/DDBJ databases">
        <authorList>
            <consortium name="Aspergillus luchuensis mut. kawachii IFO 4304 genome sequencing consortium"/>
            <person name="Kazuki M."/>
            <person name="Futagami T."/>
        </authorList>
    </citation>
    <scope>NUCLEOTIDE SEQUENCE</scope>
    <source>
        <strain evidence="1">IFO 4308</strain>
    </source>
</reference>
<dbReference type="OrthoDB" id="5145117at2759"/>
<dbReference type="AlphaFoldDB" id="A0A7R7WBY9"/>
<dbReference type="Proteomes" id="UP000661280">
    <property type="component" value="Chromosome 5"/>
</dbReference>
<evidence type="ECO:0000313" key="1">
    <source>
        <dbReference type="EMBL" id="BCS00156.1"/>
    </source>
</evidence>
<dbReference type="GeneID" id="64961477"/>
<dbReference type="RefSeq" id="XP_041543918.1">
    <property type="nucleotide sequence ID" value="XM_041690321.1"/>
</dbReference>
<reference evidence="1" key="2">
    <citation type="submission" date="2021-02" db="EMBL/GenBank/DDBJ databases">
        <title>Aspergillus luchuensis mut. kawachii IFO 4304 genome sequence.</title>
        <authorList>
            <person name="Mori K."/>
            <person name="Kadooka C."/>
            <person name="Goto M."/>
            <person name="Futagami T."/>
        </authorList>
    </citation>
    <scope>NUCLEOTIDE SEQUENCE</scope>
    <source>
        <strain evidence="1">IFO 4308</strain>
    </source>
</reference>
<gene>
    <name evidence="1" type="ORF">AKAW2_50497A</name>
</gene>
<keyword evidence="2" id="KW-1185">Reference proteome</keyword>
<sequence length="119" mass="13660">MQANFVPISQDVANDEARLIAEAVKNFGGDFESKVDIEESWTTYTVKLFESSSIQRLIVFRPPSSSRFFNCIRVRNPQGAVEWEVLRKSDTYMGLVPTDCQFEAMLVELKLFTRKKDLS</sequence>
<proteinExistence type="predicted"/>
<dbReference type="EMBL" id="AP024429">
    <property type="protein sequence ID" value="BCS00156.1"/>
    <property type="molecule type" value="Genomic_DNA"/>
</dbReference>
<dbReference type="KEGG" id="aluc:AKAW2_50497A"/>
<name>A0A7R7WBY9_ASPKA</name>
<organism evidence="1 2">
    <name type="scientific">Aspergillus kawachii</name>
    <name type="common">White koji mold</name>
    <name type="synonym">Aspergillus awamori var. kawachi</name>
    <dbReference type="NCBI Taxonomy" id="1069201"/>
    <lineage>
        <taxon>Eukaryota</taxon>
        <taxon>Fungi</taxon>
        <taxon>Dikarya</taxon>
        <taxon>Ascomycota</taxon>
        <taxon>Pezizomycotina</taxon>
        <taxon>Eurotiomycetes</taxon>
        <taxon>Eurotiomycetidae</taxon>
        <taxon>Eurotiales</taxon>
        <taxon>Aspergillaceae</taxon>
        <taxon>Aspergillus</taxon>
        <taxon>Aspergillus subgen. Circumdati</taxon>
    </lineage>
</organism>
<protein>
    <submittedName>
        <fullName evidence="1">Uncharacterized protein</fullName>
    </submittedName>
</protein>